<dbReference type="InterPro" id="IPR001227">
    <property type="entry name" value="Ac_transferase_dom_sf"/>
</dbReference>
<dbReference type="InterPro" id="IPR057326">
    <property type="entry name" value="KR_dom"/>
</dbReference>
<evidence type="ECO:0000256" key="1">
    <source>
        <dbReference type="ARBA" id="ARBA00005194"/>
    </source>
</evidence>
<dbReference type="Pfam" id="PF00109">
    <property type="entry name" value="ketoacyl-synt"/>
    <property type="match status" value="1"/>
</dbReference>
<dbReference type="CDD" id="cd08955">
    <property type="entry name" value="KR_2_FAS_SDR_x"/>
    <property type="match status" value="1"/>
</dbReference>
<name>A0ABR9D713_9GAMM</name>
<dbReference type="InterPro" id="IPR014043">
    <property type="entry name" value="Acyl_transferase_dom"/>
</dbReference>
<dbReference type="InterPro" id="IPR009081">
    <property type="entry name" value="PP-bd_ACP"/>
</dbReference>
<dbReference type="Proteomes" id="UP000652176">
    <property type="component" value="Unassembled WGS sequence"/>
</dbReference>
<evidence type="ECO:0000313" key="9">
    <source>
        <dbReference type="Proteomes" id="UP000652176"/>
    </source>
</evidence>
<dbReference type="Gene3D" id="3.30.70.3290">
    <property type="match status" value="1"/>
</dbReference>
<dbReference type="SMART" id="SM01294">
    <property type="entry name" value="PKS_PP_betabranch"/>
    <property type="match status" value="1"/>
</dbReference>
<dbReference type="InterPro" id="IPR016035">
    <property type="entry name" value="Acyl_Trfase/lysoPLipase"/>
</dbReference>
<dbReference type="EMBL" id="JACXSS010000001">
    <property type="protein sequence ID" value="MBD9358029.1"/>
    <property type="molecule type" value="Genomic_DNA"/>
</dbReference>
<dbReference type="PROSITE" id="PS00606">
    <property type="entry name" value="KS3_1"/>
    <property type="match status" value="1"/>
</dbReference>
<dbReference type="Gene3D" id="1.10.1200.10">
    <property type="entry name" value="ACP-like"/>
    <property type="match status" value="1"/>
</dbReference>
<dbReference type="PANTHER" id="PTHR43775">
    <property type="entry name" value="FATTY ACID SYNTHASE"/>
    <property type="match status" value="1"/>
</dbReference>
<evidence type="ECO:0000259" key="7">
    <source>
        <dbReference type="PROSITE" id="PS52004"/>
    </source>
</evidence>
<dbReference type="PANTHER" id="PTHR43775:SF37">
    <property type="entry name" value="SI:DKEY-61P9.11"/>
    <property type="match status" value="1"/>
</dbReference>
<dbReference type="InterPro" id="IPR036291">
    <property type="entry name" value="NAD(P)-bd_dom_sf"/>
</dbReference>
<dbReference type="SUPFAM" id="SSF51735">
    <property type="entry name" value="NAD(P)-binding Rossmann-fold domains"/>
    <property type="match status" value="2"/>
</dbReference>
<dbReference type="SMART" id="SM00827">
    <property type="entry name" value="PKS_AT"/>
    <property type="match status" value="1"/>
</dbReference>
<dbReference type="Pfam" id="PF00698">
    <property type="entry name" value="Acyl_transf_1"/>
    <property type="match status" value="1"/>
</dbReference>
<dbReference type="CDD" id="cd00833">
    <property type="entry name" value="PKS"/>
    <property type="match status" value="1"/>
</dbReference>
<dbReference type="InterPro" id="IPR036736">
    <property type="entry name" value="ACP-like_sf"/>
</dbReference>
<evidence type="ECO:0000313" key="8">
    <source>
        <dbReference type="EMBL" id="MBD9358029.1"/>
    </source>
</evidence>
<dbReference type="SUPFAM" id="SSF47336">
    <property type="entry name" value="ACP-like"/>
    <property type="match status" value="1"/>
</dbReference>
<dbReference type="InterPro" id="IPR020841">
    <property type="entry name" value="PKS_Beta-ketoAc_synthase_dom"/>
</dbReference>
<dbReference type="SUPFAM" id="SSF55048">
    <property type="entry name" value="Probable ACP-binding domain of malonyl-CoA ACP transacylase"/>
    <property type="match status" value="1"/>
</dbReference>
<dbReference type="Pfam" id="PF02801">
    <property type="entry name" value="Ketoacyl-synt_C"/>
    <property type="match status" value="1"/>
</dbReference>
<evidence type="ECO:0000256" key="2">
    <source>
        <dbReference type="ARBA" id="ARBA00006484"/>
    </source>
</evidence>
<dbReference type="InterPro" id="IPR032821">
    <property type="entry name" value="PKS_assoc"/>
</dbReference>
<dbReference type="InterPro" id="IPR014030">
    <property type="entry name" value="Ketoacyl_synth_N"/>
</dbReference>
<keyword evidence="5" id="KW-0808">Transferase</keyword>
<dbReference type="InterPro" id="IPR016036">
    <property type="entry name" value="Malonyl_transacylase_ACP-bd"/>
</dbReference>
<comment type="similarity">
    <text evidence="2">Belongs to the short-chain dehydrogenases/reductases (SDR) family.</text>
</comment>
<keyword evidence="3" id="KW-0596">Phosphopantetheine</keyword>
<dbReference type="InterPro" id="IPR020806">
    <property type="entry name" value="PKS_PP-bd"/>
</dbReference>
<feature type="domain" description="Ketosynthase family 3 (KS3)" evidence="7">
    <location>
        <begin position="36"/>
        <end position="462"/>
    </location>
</feature>
<dbReference type="Gene3D" id="3.40.50.720">
    <property type="entry name" value="NAD(P)-binding Rossmann-like Domain"/>
    <property type="match status" value="1"/>
</dbReference>
<dbReference type="InterPro" id="IPR018201">
    <property type="entry name" value="Ketoacyl_synth_AS"/>
</dbReference>
<dbReference type="RefSeq" id="WP_192376269.1">
    <property type="nucleotide sequence ID" value="NZ_CAJHIV010000001.1"/>
</dbReference>
<comment type="caution">
    <text evidence="8">The sequence shown here is derived from an EMBL/GenBank/DDBJ whole genome shotgun (WGS) entry which is preliminary data.</text>
</comment>
<dbReference type="Gene3D" id="3.40.47.10">
    <property type="match status" value="1"/>
</dbReference>
<dbReference type="InterPro" id="IPR016039">
    <property type="entry name" value="Thiolase-like"/>
</dbReference>
<dbReference type="Pfam" id="PF08659">
    <property type="entry name" value="KR"/>
    <property type="match status" value="1"/>
</dbReference>
<comment type="pathway">
    <text evidence="1">Lipid metabolism; fatty acid biosynthesis.</text>
</comment>
<dbReference type="SMART" id="SM00825">
    <property type="entry name" value="PKS_KS"/>
    <property type="match status" value="1"/>
</dbReference>
<dbReference type="InterPro" id="IPR013968">
    <property type="entry name" value="PKS_KR"/>
</dbReference>
<dbReference type="SUPFAM" id="SSF53901">
    <property type="entry name" value="Thiolase-like"/>
    <property type="match status" value="1"/>
</dbReference>
<proteinExistence type="inferred from homology"/>
<accession>A0ABR9D713</accession>
<evidence type="ECO:0000259" key="6">
    <source>
        <dbReference type="PROSITE" id="PS50075"/>
    </source>
</evidence>
<dbReference type="SMART" id="SM00823">
    <property type="entry name" value="PKS_PP"/>
    <property type="match status" value="1"/>
</dbReference>
<keyword evidence="9" id="KW-1185">Reference proteome</keyword>
<evidence type="ECO:0000256" key="5">
    <source>
        <dbReference type="ARBA" id="ARBA00022679"/>
    </source>
</evidence>
<dbReference type="SUPFAM" id="SSF52151">
    <property type="entry name" value="FabD/lysophospholipase-like"/>
    <property type="match status" value="1"/>
</dbReference>
<keyword evidence="4" id="KW-0597">Phosphoprotein</keyword>
<evidence type="ECO:0000256" key="3">
    <source>
        <dbReference type="ARBA" id="ARBA00022450"/>
    </source>
</evidence>
<dbReference type="Gene3D" id="3.40.366.10">
    <property type="entry name" value="Malonyl-Coenzyme A Acyl Carrier Protein, domain 2"/>
    <property type="match status" value="1"/>
</dbReference>
<feature type="domain" description="Carrier" evidence="6">
    <location>
        <begin position="1474"/>
        <end position="1549"/>
    </location>
</feature>
<gene>
    <name evidence="8" type="ORF">IE877_19490</name>
</gene>
<dbReference type="SMART" id="SM00822">
    <property type="entry name" value="PKS_KR"/>
    <property type="match status" value="1"/>
</dbReference>
<dbReference type="PROSITE" id="PS50075">
    <property type="entry name" value="CARRIER"/>
    <property type="match status" value="1"/>
</dbReference>
<protein>
    <submittedName>
        <fullName evidence="8">Type I polyketide synthase</fullName>
    </submittedName>
</protein>
<dbReference type="InterPro" id="IPR050091">
    <property type="entry name" value="PKS_NRPS_Biosynth_Enz"/>
</dbReference>
<dbReference type="Pfam" id="PF16197">
    <property type="entry name" value="KAsynt_C_assoc"/>
    <property type="match status" value="1"/>
</dbReference>
<dbReference type="Pfam" id="PF00550">
    <property type="entry name" value="PP-binding"/>
    <property type="match status" value="1"/>
</dbReference>
<evidence type="ECO:0000256" key="4">
    <source>
        <dbReference type="ARBA" id="ARBA00022553"/>
    </source>
</evidence>
<reference evidence="8 9" key="1">
    <citation type="submission" date="2020-09" db="EMBL/GenBank/DDBJ databases">
        <title>Methylomonas albis sp. nov. and Methylomonas fluvii sp. nov.: Two cold-adapted methanotrophs from the River Elbe and an amended description of Methylovulum psychrotolerans strain Eb1.</title>
        <authorList>
            <person name="Bussmann I.K."/>
            <person name="Klings K.-W."/>
            <person name="Warnstedt J."/>
            <person name="Hoppert M."/>
            <person name="Saborowski A."/>
            <person name="Horn F."/>
            <person name="Liebner S."/>
        </authorList>
    </citation>
    <scope>NUCLEOTIDE SEQUENCE [LARGE SCALE GENOMIC DNA]</scope>
    <source>
        <strain evidence="8 9">EbA</strain>
    </source>
</reference>
<organism evidence="8 9">
    <name type="scientific">Methylomonas albis</name>
    <dbReference type="NCBI Taxonomy" id="1854563"/>
    <lineage>
        <taxon>Bacteria</taxon>
        <taxon>Pseudomonadati</taxon>
        <taxon>Pseudomonadota</taxon>
        <taxon>Gammaproteobacteria</taxon>
        <taxon>Methylococcales</taxon>
        <taxon>Methylococcaceae</taxon>
        <taxon>Methylomonas</taxon>
    </lineage>
</organism>
<dbReference type="InterPro" id="IPR014031">
    <property type="entry name" value="Ketoacyl_synth_C"/>
</dbReference>
<dbReference type="PROSITE" id="PS52004">
    <property type="entry name" value="KS3_2"/>
    <property type="match status" value="1"/>
</dbReference>
<sequence length="1598" mass="171274">MNHAASPETELSTVKRALLALQTTRAKLEALEQAQTEPIAIIGMGCRLPGDIATPEAFWELLRDGRETISPVPASRWDSNRYYDPDYDAPGKIVTRVGSFLTRIQDSDPQFFGISPREAMSMDPQQHLLLEVCWEALEHAGLVPADLAGSRTGVFIGICNQDYSVLLMSREAIEIDAYMTTGMAHSVAAGRLAYSMGFQGPCLAVDTACSSSLVAVHLACQSLRNRECDLAVSGGVNLILCPETSINFSRNHMLSPDGRCKSFDATANGFGRGEGCGLIVLKRLSDVVPGSDRVLALIRGSASNQDGATSGLTVPNGPAQQTVIRDALRNAGVAAEQIDYVEAHGTGTKLGDPIEIGALNAVFGPTRSSRQPLIVGSVKTNLGHLEGAAGISALMKVVLALSHQQIPRHLHCDQPTPFIPWAEIPIRVATQAIAWPATEKPRLAGVSSFGFSGSNVHVVLEGAPLEVAPANEAAAERPLHLLCLSARTRDGLTAQAARYADYLGCVAPTALADVCYSANTSRSVFEYRLLIAAADPAEMRGKLAQGCNGADQGQPGAYPVEPPRIAWLFSGQGAQYPGMGADLYQTQPVFRRAMDDCAQYLDPLLGLSLTGLLFDTNSTDLHQTAYTQPALFALEYALAQMWLSWGLQADAVTGHSVGEYVAACIAGVFSLEDGLKLIAARARLMQALPGNGAMAAVFADAHRVKQAIAALENNPPRIAIAAINSLGETVVSGQRQAIETLLKQLTEAGISSRELTVSHAFHSALMEPMLAEYRQVVAGVALRPPRIRLVSNISGHFVSDEVTDPDYWCRHIRETVLFAGGINTLRQHGIAAFVEIGPHPVLLGLVRADAPPANRELYLPSLRKGQADWPQLAQSLSELYLAGAAIDWKGFDRPYPRHRLTLPTYPFQRKRHWYHDSPTIARQPAAPNSPLLSLLQAGNAEALSQYLQSQGELSADELRLLPKLSGLLIRGHQSVNANLDSLCYRPIWQQQSRLSASALAPGAAPSRPWLIFSSDEAAELTQGFQDAGLTGIRVSPGNRYAQTASDVWSLDAENADDYRVLLEAIQPQAIVYLWPSAPTPPDALGEAALMQVILLARAAALQPAVKLWLITPSASNAADHAPTSPFPWLLTGLARSLFLEYPQLKGGVIDLDPGETPALIRELLNPGDEDAISLRGGKRYVARLAGYPPPPAAVVRCKADGAYLISGGLGALGLKTARFLAENGAGQLILLGRKAPGEAARDTLDFIRQLGVQVRLLQADSGDEAAMSELFKQIATGDFRLKGIIHAAGVLSTRSLNELDREGLSQVLAPKLRGAWTLHRLSMDLQLDFFVLYSSISAVLGTAQLAAYTAANGFLDGLAAYRQGLGLPVLSINWGPWQTGGMIADETATQVAASGFTPLDAHSALALFGRLLASSQSRVAVVDADWPRLKSLYEIRGPQPLLALLGQNASPAVTTAPSSTLNELRALTARDQFDYLVSRLQELVGAALGFDSNNLPDPKCGFFDMGMDSLTAVELKGRIEAKLQRSLPPSVVFDYPNVEGLAAHLLELLFPTARQDQPVASAIEQTEESARSSRAEIQQLSDAELAALIDDEFSSLTQ</sequence>